<feature type="chain" id="PRO_5042051593" evidence="1">
    <location>
        <begin position="25"/>
        <end position="166"/>
    </location>
</feature>
<feature type="signal peptide" evidence="1">
    <location>
        <begin position="1"/>
        <end position="24"/>
    </location>
</feature>
<protein>
    <submittedName>
        <fullName evidence="2">Uncharacterized protein</fullName>
    </submittedName>
</protein>
<dbReference type="EMBL" id="JAODUO010000420">
    <property type="protein sequence ID" value="KAK2180926.1"/>
    <property type="molecule type" value="Genomic_DNA"/>
</dbReference>
<comment type="caution">
    <text evidence="2">The sequence shown here is derived from an EMBL/GenBank/DDBJ whole genome shotgun (WGS) entry which is preliminary data.</text>
</comment>
<reference evidence="2" key="1">
    <citation type="journal article" date="2023" name="Mol. Biol. Evol.">
        <title>Third-Generation Sequencing Reveals the Adaptive Role of the Epigenome in Three Deep-Sea Polychaetes.</title>
        <authorList>
            <person name="Perez M."/>
            <person name="Aroh O."/>
            <person name="Sun Y."/>
            <person name="Lan Y."/>
            <person name="Juniper S.K."/>
            <person name="Young C.R."/>
            <person name="Angers B."/>
            <person name="Qian P.Y."/>
        </authorList>
    </citation>
    <scope>NUCLEOTIDE SEQUENCE</scope>
    <source>
        <strain evidence="2">R07B-5</strain>
    </source>
</reference>
<accession>A0AAD9NU95</accession>
<keyword evidence="1" id="KW-0732">Signal</keyword>
<evidence type="ECO:0000313" key="2">
    <source>
        <dbReference type="EMBL" id="KAK2180926.1"/>
    </source>
</evidence>
<dbReference type="Proteomes" id="UP001209878">
    <property type="component" value="Unassembled WGS sequence"/>
</dbReference>
<keyword evidence="3" id="KW-1185">Reference proteome</keyword>
<evidence type="ECO:0000256" key="1">
    <source>
        <dbReference type="SAM" id="SignalP"/>
    </source>
</evidence>
<proteinExistence type="predicted"/>
<evidence type="ECO:0000313" key="3">
    <source>
        <dbReference type="Proteomes" id="UP001209878"/>
    </source>
</evidence>
<gene>
    <name evidence="2" type="ORF">NP493_420g05010</name>
</gene>
<dbReference type="AlphaFoldDB" id="A0AAD9NU95"/>
<sequence length="166" mass="18660">MASLKPHWGLWLFLVVAALQQPNAVTKDNEQVADDNKHGALVAVETEDDEEPVPGMYRTFGKDLYLTWNINITQDIRQWQTVRQGQAIPPGLHVRLNLETGQREAKLLESTRAAYVTQEFIVVTMSTGSPDRVQRMKDAIQQAMQQLDSGDTSVRTHTVCTLQSTL</sequence>
<organism evidence="2 3">
    <name type="scientific">Ridgeia piscesae</name>
    <name type="common">Tubeworm</name>
    <dbReference type="NCBI Taxonomy" id="27915"/>
    <lineage>
        <taxon>Eukaryota</taxon>
        <taxon>Metazoa</taxon>
        <taxon>Spiralia</taxon>
        <taxon>Lophotrochozoa</taxon>
        <taxon>Annelida</taxon>
        <taxon>Polychaeta</taxon>
        <taxon>Sedentaria</taxon>
        <taxon>Canalipalpata</taxon>
        <taxon>Sabellida</taxon>
        <taxon>Siboglinidae</taxon>
        <taxon>Ridgeia</taxon>
    </lineage>
</organism>
<name>A0AAD9NU95_RIDPI</name>